<dbReference type="EMBL" id="KV417551">
    <property type="protein sequence ID" value="KZP20999.1"/>
    <property type="molecule type" value="Genomic_DNA"/>
</dbReference>
<keyword evidence="1" id="KW-1133">Transmembrane helix</keyword>
<dbReference type="OrthoDB" id="3945378at2759"/>
<proteinExistence type="predicted"/>
<feature type="transmembrane region" description="Helical" evidence="1">
    <location>
        <begin position="64"/>
        <end position="84"/>
    </location>
</feature>
<feature type="transmembrane region" description="Helical" evidence="1">
    <location>
        <begin position="227"/>
        <end position="245"/>
    </location>
</feature>
<keyword evidence="4" id="KW-1185">Reference proteome</keyword>
<sequence>MGLGVRLGIYLQILALALGVCCGQSDTLSAVPAAIMTSLTLNIVLTMKAGQKIFDANPVVQDFWVTQLQLFLLVTLLPFMFIFGQWHHKLFGMAKCVLVAVAIVYTYAQTFWFWLLGYQLSDEVVCGVAETELFDHIPLFSRGGRFAILTLFVLGLVIIATMMPNFIRGREGYLTWVVHRGGGKSDWSKVLVLLLASVPLVTIVLVMIETAVRTGTQSEWESVTGQWLALGVGVFTAAEALWHVLKALNRELRGGEFFEGAGFLGDKSTHQDDMRLLVRDGSEVTSTLLGKE</sequence>
<feature type="transmembrane region" description="Helical" evidence="1">
    <location>
        <begin position="96"/>
        <end position="115"/>
    </location>
</feature>
<evidence type="ECO:0000313" key="4">
    <source>
        <dbReference type="Proteomes" id="UP000076532"/>
    </source>
</evidence>
<organism evidence="3 4">
    <name type="scientific">Athelia psychrophila</name>
    <dbReference type="NCBI Taxonomy" id="1759441"/>
    <lineage>
        <taxon>Eukaryota</taxon>
        <taxon>Fungi</taxon>
        <taxon>Dikarya</taxon>
        <taxon>Basidiomycota</taxon>
        <taxon>Agaricomycotina</taxon>
        <taxon>Agaricomycetes</taxon>
        <taxon>Agaricomycetidae</taxon>
        <taxon>Atheliales</taxon>
        <taxon>Atheliaceae</taxon>
        <taxon>Athelia</taxon>
    </lineage>
</organism>
<evidence type="ECO:0000313" key="3">
    <source>
        <dbReference type="EMBL" id="KZP20999.1"/>
    </source>
</evidence>
<name>A0A166JLQ3_9AGAM</name>
<evidence type="ECO:0000256" key="1">
    <source>
        <dbReference type="SAM" id="Phobius"/>
    </source>
</evidence>
<feature type="signal peptide" evidence="2">
    <location>
        <begin position="1"/>
        <end position="23"/>
    </location>
</feature>
<keyword evidence="2" id="KW-0732">Signal</keyword>
<dbReference type="Proteomes" id="UP000076532">
    <property type="component" value="Unassembled WGS sequence"/>
</dbReference>
<protein>
    <submittedName>
        <fullName evidence="3">Uncharacterized protein</fullName>
    </submittedName>
</protein>
<reference evidence="3 4" key="1">
    <citation type="journal article" date="2016" name="Mol. Biol. Evol.">
        <title>Comparative Genomics of Early-Diverging Mushroom-Forming Fungi Provides Insights into the Origins of Lignocellulose Decay Capabilities.</title>
        <authorList>
            <person name="Nagy L.G."/>
            <person name="Riley R."/>
            <person name="Tritt A."/>
            <person name="Adam C."/>
            <person name="Daum C."/>
            <person name="Floudas D."/>
            <person name="Sun H."/>
            <person name="Yadav J.S."/>
            <person name="Pangilinan J."/>
            <person name="Larsson K.H."/>
            <person name="Matsuura K."/>
            <person name="Barry K."/>
            <person name="Labutti K."/>
            <person name="Kuo R."/>
            <person name="Ohm R.A."/>
            <person name="Bhattacharya S.S."/>
            <person name="Shirouzu T."/>
            <person name="Yoshinaga Y."/>
            <person name="Martin F.M."/>
            <person name="Grigoriev I.V."/>
            <person name="Hibbett D.S."/>
        </authorList>
    </citation>
    <scope>NUCLEOTIDE SEQUENCE [LARGE SCALE GENOMIC DNA]</scope>
    <source>
        <strain evidence="3 4">CBS 109695</strain>
    </source>
</reference>
<feature type="transmembrane region" description="Helical" evidence="1">
    <location>
        <begin position="146"/>
        <end position="167"/>
    </location>
</feature>
<keyword evidence="1" id="KW-0472">Membrane</keyword>
<feature type="transmembrane region" description="Helical" evidence="1">
    <location>
        <begin position="187"/>
        <end position="207"/>
    </location>
</feature>
<gene>
    <name evidence="3" type="ORF">FIBSPDRAFT_861166</name>
</gene>
<evidence type="ECO:0000256" key="2">
    <source>
        <dbReference type="SAM" id="SignalP"/>
    </source>
</evidence>
<feature type="chain" id="PRO_5007875879" evidence="2">
    <location>
        <begin position="24"/>
        <end position="292"/>
    </location>
</feature>
<dbReference type="AlphaFoldDB" id="A0A166JLQ3"/>
<keyword evidence="1" id="KW-0812">Transmembrane</keyword>
<accession>A0A166JLQ3</accession>